<dbReference type="Proteomes" id="UP000076798">
    <property type="component" value="Unassembled WGS sequence"/>
</dbReference>
<evidence type="ECO:0000313" key="2">
    <source>
        <dbReference type="Proteomes" id="UP000076798"/>
    </source>
</evidence>
<gene>
    <name evidence="1" type="ORF">SISSUDRAFT_1055653</name>
</gene>
<sequence>MLFEEKTRVLRHLRLLVPTSITGSISFILTILDNSGPGSPTYPLLWSSLSQQTFVRNVFDIFWNTFFTSHPSRQGFLPCLPSTNAKAQINGRVIVTQPKSFIYRALYSFSRTPSPRPSPEK</sequence>
<proteinExistence type="predicted"/>
<reference evidence="1 2" key="1">
    <citation type="journal article" date="2016" name="Mol. Biol. Evol.">
        <title>Comparative Genomics of Early-Diverging Mushroom-Forming Fungi Provides Insights into the Origins of Lignocellulose Decay Capabilities.</title>
        <authorList>
            <person name="Nagy L.G."/>
            <person name="Riley R."/>
            <person name="Tritt A."/>
            <person name="Adam C."/>
            <person name="Daum C."/>
            <person name="Floudas D."/>
            <person name="Sun H."/>
            <person name="Yadav J.S."/>
            <person name="Pangilinan J."/>
            <person name="Larsson K.H."/>
            <person name="Matsuura K."/>
            <person name="Barry K."/>
            <person name="Labutti K."/>
            <person name="Kuo R."/>
            <person name="Ohm R.A."/>
            <person name="Bhattacharya S.S."/>
            <person name="Shirouzu T."/>
            <person name="Yoshinaga Y."/>
            <person name="Martin F.M."/>
            <person name="Grigoriev I.V."/>
            <person name="Hibbett D.S."/>
        </authorList>
    </citation>
    <scope>NUCLEOTIDE SEQUENCE [LARGE SCALE GENOMIC DNA]</scope>
    <source>
        <strain evidence="1 2">HHB10207 ss-3</strain>
    </source>
</reference>
<accession>A0A165XM67</accession>
<name>A0A165XM67_9AGAM</name>
<dbReference type="EMBL" id="KV428348">
    <property type="protein sequence ID" value="KZT32339.1"/>
    <property type="molecule type" value="Genomic_DNA"/>
</dbReference>
<dbReference type="AlphaFoldDB" id="A0A165XM67"/>
<organism evidence="1 2">
    <name type="scientific">Sistotremastrum suecicum HHB10207 ss-3</name>
    <dbReference type="NCBI Taxonomy" id="1314776"/>
    <lineage>
        <taxon>Eukaryota</taxon>
        <taxon>Fungi</taxon>
        <taxon>Dikarya</taxon>
        <taxon>Basidiomycota</taxon>
        <taxon>Agaricomycotina</taxon>
        <taxon>Agaricomycetes</taxon>
        <taxon>Sistotremastrales</taxon>
        <taxon>Sistotremastraceae</taxon>
        <taxon>Sistotremastrum</taxon>
    </lineage>
</organism>
<protein>
    <submittedName>
        <fullName evidence="1">Uncharacterized protein</fullName>
    </submittedName>
</protein>
<evidence type="ECO:0000313" key="1">
    <source>
        <dbReference type="EMBL" id="KZT32339.1"/>
    </source>
</evidence>
<keyword evidence="2" id="KW-1185">Reference proteome</keyword>